<keyword evidence="4" id="KW-1185">Reference proteome</keyword>
<dbReference type="RefSeq" id="WP_149070003.1">
    <property type="nucleotide sequence ID" value="NZ_VTHL01000004.1"/>
</dbReference>
<evidence type="ECO:0000313" key="4">
    <source>
        <dbReference type="Proteomes" id="UP000322791"/>
    </source>
</evidence>
<sequence length="479" mass="54011">MKKHLYSLLVLLLPAVAWAQPTRPAAHLLGQEPPAGPGALARSATEKQVARTRIVYAWDASTGTWSAQPTKSTITYNSQGYLDRMLTVDSATSQSISRVQFTRNNKGYVTKYLREAWVNGRWQNDVQYVQAYDDKNRYTDFLQQKWTNGAWQNDYQDKQQYDYYGNSTNEHYQVWENNAWQTYYHVRNAYSCNSAGNITEKTVDEWQYGMAADATVPASRYVYTYADATSKNYSEQLYQVWNQNSYADASKIDNIVWDASNRMTSSVGSNWANNTWTPTNRVTTVFGSASGSSLGYERLTENFLDSQWQNSLRSAQRYDKYNNYLGNTYERWTANAWMQTSGSSYTLAYNSNTDVKASVYKIYQNAQGGFVNQTKTSFKDFAVVTAAASVAALPTSALQVYPNPTSGKVQLSLASWSAKHAPVQGELINSLGKVVQTMQLVPRQGVATHELNLSALTSGVYLLRLRTSEGTVTQRIVRE</sequence>
<feature type="chain" id="PRO_5022912261" evidence="1">
    <location>
        <begin position="20"/>
        <end position="479"/>
    </location>
</feature>
<evidence type="ECO:0000256" key="1">
    <source>
        <dbReference type="SAM" id="SignalP"/>
    </source>
</evidence>
<dbReference type="EMBL" id="VTHL01000004">
    <property type="protein sequence ID" value="TYZ11824.1"/>
    <property type="molecule type" value="Genomic_DNA"/>
</dbReference>
<feature type="signal peptide" evidence="1">
    <location>
        <begin position="1"/>
        <end position="19"/>
    </location>
</feature>
<feature type="domain" description="Secretion system C-terminal sorting" evidence="2">
    <location>
        <begin position="400"/>
        <end position="477"/>
    </location>
</feature>
<comment type="caution">
    <text evidence="3">The sequence shown here is derived from an EMBL/GenBank/DDBJ whole genome shotgun (WGS) entry which is preliminary data.</text>
</comment>
<dbReference type="InterPro" id="IPR026444">
    <property type="entry name" value="Secre_tail"/>
</dbReference>
<dbReference type="Gene3D" id="2.40.128.720">
    <property type="match status" value="1"/>
</dbReference>
<organism evidence="3 4">
    <name type="scientific">Hymenobacter lutimineralis</name>
    <dbReference type="NCBI Taxonomy" id="2606448"/>
    <lineage>
        <taxon>Bacteria</taxon>
        <taxon>Pseudomonadati</taxon>
        <taxon>Bacteroidota</taxon>
        <taxon>Cytophagia</taxon>
        <taxon>Cytophagales</taxon>
        <taxon>Hymenobacteraceae</taxon>
        <taxon>Hymenobacter</taxon>
    </lineage>
</organism>
<evidence type="ECO:0000313" key="3">
    <source>
        <dbReference type="EMBL" id="TYZ11824.1"/>
    </source>
</evidence>
<proteinExistence type="predicted"/>
<evidence type="ECO:0000259" key="2">
    <source>
        <dbReference type="Pfam" id="PF18962"/>
    </source>
</evidence>
<gene>
    <name evidence="3" type="ORF">FY528_05550</name>
</gene>
<reference evidence="3 4" key="1">
    <citation type="submission" date="2019-08" db="EMBL/GenBank/DDBJ databases">
        <authorList>
            <person name="Seo M.-J."/>
        </authorList>
    </citation>
    <scope>NUCLEOTIDE SEQUENCE [LARGE SCALE GENOMIC DNA]</scope>
    <source>
        <strain evidence="3 4">KIGAM108</strain>
    </source>
</reference>
<dbReference type="Pfam" id="PF18962">
    <property type="entry name" value="Por_Secre_tail"/>
    <property type="match status" value="1"/>
</dbReference>
<dbReference type="Proteomes" id="UP000322791">
    <property type="component" value="Unassembled WGS sequence"/>
</dbReference>
<protein>
    <submittedName>
        <fullName evidence="3">T9SS type A sorting domain-containing protein</fullName>
    </submittedName>
</protein>
<name>A0A5D6VB73_9BACT</name>
<accession>A0A5D6VB73</accession>
<keyword evidence="1" id="KW-0732">Signal</keyword>
<dbReference type="AlphaFoldDB" id="A0A5D6VB73"/>
<dbReference type="NCBIfam" id="TIGR04183">
    <property type="entry name" value="Por_Secre_tail"/>
    <property type="match status" value="1"/>
</dbReference>